<dbReference type="EMBL" id="KN834850">
    <property type="protein sequence ID" value="KIK51991.1"/>
    <property type="molecule type" value="Genomic_DNA"/>
</dbReference>
<dbReference type="AlphaFoldDB" id="A0A0D0BC76"/>
<evidence type="ECO:0000313" key="2">
    <source>
        <dbReference type="EMBL" id="KIK51991.1"/>
    </source>
</evidence>
<feature type="region of interest" description="Disordered" evidence="1">
    <location>
        <begin position="201"/>
        <end position="237"/>
    </location>
</feature>
<gene>
    <name evidence="2" type="ORF">GYMLUDRAFT_251578</name>
</gene>
<protein>
    <submittedName>
        <fullName evidence="2">Uncharacterized protein</fullName>
    </submittedName>
</protein>
<dbReference type="Proteomes" id="UP000053593">
    <property type="component" value="Unassembled WGS sequence"/>
</dbReference>
<reference evidence="2 3" key="1">
    <citation type="submission" date="2014-04" db="EMBL/GenBank/DDBJ databases">
        <title>Evolutionary Origins and Diversification of the Mycorrhizal Mutualists.</title>
        <authorList>
            <consortium name="DOE Joint Genome Institute"/>
            <consortium name="Mycorrhizal Genomics Consortium"/>
            <person name="Kohler A."/>
            <person name="Kuo A."/>
            <person name="Nagy L.G."/>
            <person name="Floudas D."/>
            <person name="Copeland A."/>
            <person name="Barry K.W."/>
            <person name="Cichocki N."/>
            <person name="Veneault-Fourrey C."/>
            <person name="LaButti K."/>
            <person name="Lindquist E.A."/>
            <person name="Lipzen A."/>
            <person name="Lundell T."/>
            <person name="Morin E."/>
            <person name="Murat C."/>
            <person name="Riley R."/>
            <person name="Ohm R."/>
            <person name="Sun H."/>
            <person name="Tunlid A."/>
            <person name="Henrissat B."/>
            <person name="Grigoriev I.V."/>
            <person name="Hibbett D.S."/>
            <person name="Martin F."/>
        </authorList>
    </citation>
    <scope>NUCLEOTIDE SEQUENCE [LARGE SCALE GENOMIC DNA]</scope>
    <source>
        <strain evidence="2 3">FD-317 M1</strain>
    </source>
</reference>
<sequence length="237" mass="25791">MSLRDFLRLKHFFNRKKHKSMNWLTQLRQFIARTIDPGSDVPVQQANLQSEAAAGQPSNSPTVQYNILPVLDENGIQIAFQCVLRKANAAIIGPVQTTTGSVPASINTAAVAASATSETKSKKNWRDLPTFDLSDPARLTSFAPLDPQPYSGFTLDAGAVVTSLANIQGGEWDPWANGHFCIDLTHDEFIQNKQLGVHWATKNNSSHNGKGTVHSPSIEGGKVTNKNSTRQSQEAAQ</sequence>
<proteinExistence type="predicted"/>
<evidence type="ECO:0000313" key="3">
    <source>
        <dbReference type="Proteomes" id="UP000053593"/>
    </source>
</evidence>
<keyword evidence="3" id="KW-1185">Reference proteome</keyword>
<name>A0A0D0BC76_9AGAR</name>
<organism evidence="2 3">
    <name type="scientific">Collybiopsis luxurians FD-317 M1</name>
    <dbReference type="NCBI Taxonomy" id="944289"/>
    <lineage>
        <taxon>Eukaryota</taxon>
        <taxon>Fungi</taxon>
        <taxon>Dikarya</taxon>
        <taxon>Basidiomycota</taxon>
        <taxon>Agaricomycotina</taxon>
        <taxon>Agaricomycetes</taxon>
        <taxon>Agaricomycetidae</taxon>
        <taxon>Agaricales</taxon>
        <taxon>Marasmiineae</taxon>
        <taxon>Omphalotaceae</taxon>
        <taxon>Collybiopsis</taxon>
        <taxon>Collybiopsis luxurians</taxon>
    </lineage>
</organism>
<accession>A0A0D0BC76</accession>
<dbReference type="OrthoDB" id="2624269at2759"/>
<dbReference type="HOGENOM" id="CLU_1170744_0_0_1"/>
<feature type="compositionally biased region" description="Polar residues" evidence="1">
    <location>
        <begin position="224"/>
        <end position="237"/>
    </location>
</feature>
<evidence type="ECO:0000256" key="1">
    <source>
        <dbReference type="SAM" id="MobiDB-lite"/>
    </source>
</evidence>